<dbReference type="OrthoDB" id="9803968at2"/>
<name>A0A2G5PFI4_9MYCO</name>
<evidence type="ECO:0000259" key="6">
    <source>
        <dbReference type="Pfam" id="PF13193"/>
    </source>
</evidence>
<evidence type="ECO:0000259" key="5">
    <source>
        <dbReference type="Pfam" id="PF00501"/>
    </source>
</evidence>
<accession>A0A2G5PFI4</accession>
<evidence type="ECO:0000313" key="7">
    <source>
        <dbReference type="EMBL" id="PIB76714.1"/>
    </source>
</evidence>
<dbReference type="InterPro" id="IPR025110">
    <property type="entry name" value="AMP-bd_C"/>
</dbReference>
<dbReference type="Pfam" id="PF13193">
    <property type="entry name" value="AMP-binding_C"/>
    <property type="match status" value="1"/>
</dbReference>
<feature type="domain" description="AMP-dependent synthetase/ligase" evidence="5">
    <location>
        <begin position="51"/>
        <end position="381"/>
    </location>
</feature>
<dbReference type="Pfam" id="PF00501">
    <property type="entry name" value="AMP-binding"/>
    <property type="match status" value="1"/>
</dbReference>
<organism evidence="7 8">
    <name type="scientific">Mycolicibacterium brumae</name>
    <dbReference type="NCBI Taxonomy" id="85968"/>
    <lineage>
        <taxon>Bacteria</taxon>
        <taxon>Bacillati</taxon>
        <taxon>Actinomycetota</taxon>
        <taxon>Actinomycetes</taxon>
        <taxon>Mycobacteriales</taxon>
        <taxon>Mycobacteriaceae</taxon>
        <taxon>Mycolicibacterium</taxon>
    </lineage>
</organism>
<dbReference type="NCBIfam" id="NF006134">
    <property type="entry name" value="PRK08279.1"/>
    <property type="match status" value="1"/>
</dbReference>
<comment type="caution">
    <text evidence="7">The sequence shown here is derived from an EMBL/GenBank/DDBJ whole genome shotgun (WGS) entry which is preliminary data.</text>
</comment>
<dbReference type="Gene3D" id="3.30.300.30">
    <property type="match status" value="1"/>
</dbReference>
<dbReference type="InterPro" id="IPR000873">
    <property type="entry name" value="AMP-dep_synth/lig_dom"/>
</dbReference>
<keyword evidence="8" id="KW-1185">Reference proteome</keyword>
<sequence length="593" mass="64677">MPASDSRSTVSARDLLRQLPGVARDLPAIVRGIATGLPVLPTSKTSIGKVFQDRARKYSDRVFLKFGDQQWTYAQVNAVANRYADVLAERGVGRGDVVGILTRNAPHTIFLMLATVKRGAVAGMVNFHQRGDVLAHSIGLLDAKLIVSESDLVEHIAECGVQLPEDVLMTVSDFDKLAEGRPVGNPSSASEVQACDPAFYIFTSGTTGNPKASVMTHARWLKALAGFGGIGLRLRPDDVLYCCLPLYHNNALTVGISSAMNSGSALALGEKFSASRFWDEVIGYDATAFLYIGELCRYLVNQPPKPTDRAHKVRVIAGNGLRPDLWDEFAERFGIERICEFYAASEGNAAFINMFNIDKTTGFSWFPLAYVEYDVETGDPIRDESGRLRKVPAGQPGLLISPVNRLSPFDGYTDKAASEKKLIRNAFKDGDVWFNTGDVMRPQGMGHAAFGDRLGDTFRWKGENVATTEVEAALSSDPQVQECTVFGVEVPNTGGRAGMAAIKLRDGENFDGIELSETCYSKLPSYAMPLFIRIVDSLEATSTFKSRKVDLRDQAYGPEVSDPLYVLGGRREGYIPFHDAYPEEVATGASPKP</sequence>
<reference evidence="7 8" key="1">
    <citation type="journal article" date="2017" name="Infect. Genet. Evol.">
        <title>The new phylogeny of the genus Mycobacterium: The old and the news.</title>
        <authorList>
            <person name="Tortoli E."/>
            <person name="Fedrizzi T."/>
            <person name="Meehan C.J."/>
            <person name="Trovato A."/>
            <person name="Grottola A."/>
            <person name="Giacobazzi E."/>
            <person name="Serpini G.F."/>
            <person name="Tagliazucchi S."/>
            <person name="Fabio A."/>
            <person name="Bettua C."/>
            <person name="Bertorelli R."/>
            <person name="Frascaro F."/>
            <person name="De Sanctis V."/>
            <person name="Pecorari M."/>
            <person name="Jousson O."/>
            <person name="Segata N."/>
            <person name="Cirillo D.M."/>
        </authorList>
    </citation>
    <scope>NUCLEOTIDE SEQUENCE [LARGE SCALE GENOMIC DNA]</scope>
    <source>
        <strain evidence="7 8">CIP1034565</strain>
    </source>
</reference>
<evidence type="ECO:0000313" key="8">
    <source>
        <dbReference type="Proteomes" id="UP000230551"/>
    </source>
</evidence>
<dbReference type="Gene3D" id="3.40.50.12780">
    <property type="entry name" value="N-terminal domain of ligase-like"/>
    <property type="match status" value="1"/>
</dbReference>
<dbReference type="Proteomes" id="UP000230551">
    <property type="component" value="Unassembled WGS sequence"/>
</dbReference>
<dbReference type="InterPro" id="IPR054874">
    <property type="entry name" value="FACL_FadD6"/>
</dbReference>
<dbReference type="AlphaFoldDB" id="A0A2G5PFI4"/>
<dbReference type="NCBIfam" id="NF038342">
    <property type="entry name" value="FACL_FadD6"/>
    <property type="match status" value="1"/>
</dbReference>
<comment type="similarity">
    <text evidence="1">Belongs to the ATP-dependent AMP-binding enzyme family.</text>
</comment>
<dbReference type="InterPro" id="IPR020845">
    <property type="entry name" value="AMP-binding_CS"/>
</dbReference>
<dbReference type="EMBL" id="PDCN02000003">
    <property type="protein sequence ID" value="PIB76714.1"/>
    <property type="molecule type" value="Genomic_DNA"/>
</dbReference>
<evidence type="ECO:0000256" key="2">
    <source>
        <dbReference type="ARBA" id="ARBA00022598"/>
    </source>
</evidence>
<proteinExistence type="inferred from homology"/>
<feature type="domain" description="AMP-binding enzyme C-terminal" evidence="6">
    <location>
        <begin position="469"/>
        <end position="545"/>
    </location>
</feature>
<dbReference type="InterPro" id="IPR042099">
    <property type="entry name" value="ANL_N_sf"/>
</dbReference>
<dbReference type="PROSITE" id="PS00455">
    <property type="entry name" value="AMP_BINDING"/>
    <property type="match status" value="1"/>
</dbReference>
<dbReference type="PANTHER" id="PTHR43107:SF15">
    <property type="entry name" value="FATTY ACID TRANSPORT PROTEIN 3, ISOFORM A"/>
    <property type="match status" value="1"/>
</dbReference>
<keyword evidence="2" id="KW-0436">Ligase</keyword>
<protein>
    <submittedName>
        <fullName evidence="7">Long-chain-acyl-CoA synthetase</fullName>
    </submittedName>
</protein>
<dbReference type="FunFam" id="3.30.300.30:FF:000020">
    <property type="entry name" value="Long-chain fatty acid transporter"/>
    <property type="match status" value="1"/>
</dbReference>
<gene>
    <name evidence="7" type="ORF">CQY22_003405</name>
</gene>
<dbReference type="InterPro" id="IPR045851">
    <property type="entry name" value="AMP-bd_C_sf"/>
</dbReference>
<evidence type="ECO:0000256" key="1">
    <source>
        <dbReference type="ARBA" id="ARBA00006432"/>
    </source>
</evidence>
<dbReference type="STRING" id="85968.GCA_900073015_02490"/>
<dbReference type="GO" id="GO:0044539">
    <property type="term" value="P:long-chain fatty acid import into cell"/>
    <property type="evidence" value="ECO:0007669"/>
    <property type="project" value="TreeGrafter"/>
</dbReference>
<dbReference type="PANTHER" id="PTHR43107">
    <property type="entry name" value="LONG-CHAIN FATTY ACID TRANSPORT PROTEIN"/>
    <property type="match status" value="1"/>
</dbReference>
<dbReference type="GO" id="GO:0005324">
    <property type="term" value="F:long-chain fatty acid transmembrane transporter activity"/>
    <property type="evidence" value="ECO:0007669"/>
    <property type="project" value="TreeGrafter"/>
</dbReference>
<keyword evidence="3" id="KW-0547">Nucleotide-binding</keyword>
<evidence type="ECO:0000256" key="4">
    <source>
        <dbReference type="ARBA" id="ARBA00022840"/>
    </source>
</evidence>
<keyword evidence="4" id="KW-0067">ATP-binding</keyword>
<dbReference type="GO" id="GO:0005524">
    <property type="term" value="F:ATP binding"/>
    <property type="evidence" value="ECO:0007669"/>
    <property type="project" value="UniProtKB-KW"/>
</dbReference>
<evidence type="ECO:0000256" key="3">
    <source>
        <dbReference type="ARBA" id="ARBA00022741"/>
    </source>
</evidence>
<dbReference type="SUPFAM" id="SSF56801">
    <property type="entry name" value="Acetyl-CoA synthetase-like"/>
    <property type="match status" value="1"/>
</dbReference>
<dbReference type="GO" id="GO:0005886">
    <property type="term" value="C:plasma membrane"/>
    <property type="evidence" value="ECO:0007669"/>
    <property type="project" value="TreeGrafter"/>
</dbReference>
<dbReference type="RefSeq" id="WP_090589319.1">
    <property type="nucleotide sequence ID" value="NZ_CP104302.1"/>
</dbReference>
<dbReference type="GO" id="GO:0004467">
    <property type="term" value="F:long-chain fatty acid-CoA ligase activity"/>
    <property type="evidence" value="ECO:0007669"/>
    <property type="project" value="TreeGrafter"/>
</dbReference>